<accession>A0AAV3PV79</accession>
<keyword evidence="2" id="KW-1185">Reference proteome</keyword>
<evidence type="ECO:0000313" key="1">
    <source>
        <dbReference type="EMBL" id="GAA0155707.1"/>
    </source>
</evidence>
<organism evidence="1 2">
    <name type="scientific">Lithospermum erythrorhizon</name>
    <name type="common">Purple gromwell</name>
    <name type="synonym">Lithospermum officinale var. erythrorhizon</name>
    <dbReference type="NCBI Taxonomy" id="34254"/>
    <lineage>
        <taxon>Eukaryota</taxon>
        <taxon>Viridiplantae</taxon>
        <taxon>Streptophyta</taxon>
        <taxon>Embryophyta</taxon>
        <taxon>Tracheophyta</taxon>
        <taxon>Spermatophyta</taxon>
        <taxon>Magnoliopsida</taxon>
        <taxon>eudicotyledons</taxon>
        <taxon>Gunneridae</taxon>
        <taxon>Pentapetalae</taxon>
        <taxon>asterids</taxon>
        <taxon>lamiids</taxon>
        <taxon>Boraginales</taxon>
        <taxon>Boraginaceae</taxon>
        <taxon>Boraginoideae</taxon>
        <taxon>Lithospermeae</taxon>
        <taxon>Lithospermum</taxon>
    </lineage>
</organism>
<evidence type="ECO:0000313" key="2">
    <source>
        <dbReference type="Proteomes" id="UP001454036"/>
    </source>
</evidence>
<dbReference type="AlphaFoldDB" id="A0AAV3PV79"/>
<comment type="caution">
    <text evidence="1">The sequence shown here is derived from an EMBL/GenBank/DDBJ whole genome shotgun (WGS) entry which is preliminary data.</text>
</comment>
<name>A0AAV3PV79_LITER</name>
<proteinExistence type="predicted"/>
<reference evidence="1 2" key="1">
    <citation type="submission" date="2024-01" db="EMBL/GenBank/DDBJ databases">
        <title>The complete chloroplast genome sequence of Lithospermum erythrorhizon: insights into the phylogenetic relationship among Boraginaceae species and the maternal lineages of purple gromwells.</title>
        <authorList>
            <person name="Okada T."/>
            <person name="Watanabe K."/>
        </authorList>
    </citation>
    <scope>NUCLEOTIDE SEQUENCE [LARGE SCALE GENOMIC DNA]</scope>
</reference>
<dbReference type="Proteomes" id="UP001454036">
    <property type="component" value="Unassembled WGS sequence"/>
</dbReference>
<dbReference type="EMBL" id="BAABME010018997">
    <property type="protein sequence ID" value="GAA0155707.1"/>
    <property type="molecule type" value="Genomic_DNA"/>
</dbReference>
<protein>
    <submittedName>
        <fullName evidence="1">Uncharacterized protein</fullName>
    </submittedName>
</protein>
<sequence length="98" mass="11175">MGDKGVVLQSYKWLLSSYEEASWSSSRVSQLEGELKALKREKAREQGILQHRLKNLAGEHTTLQEKYVANARRIEAMKAMLEGVQEERDSAVKGRAWV</sequence>
<gene>
    <name evidence="1" type="ORF">LIER_38136</name>
</gene>